<keyword evidence="2" id="KW-0808">Transferase</keyword>
<reference evidence="2 3" key="1">
    <citation type="submission" date="2020-08" db="EMBL/GenBank/DDBJ databases">
        <title>Genomic Encyclopedia of Type Strains, Phase IV (KMG-IV): sequencing the most valuable type-strain genomes for metagenomic binning, comparative biology and taxonomic classification.</title>
        <authorList>
            <person name="Goeker M."/>
        </authorList>
    </citation>
    <scope>NUCLEOTIDE SEQUENCE [LARGE SCALE GENOMIC DNA]</scope>
    <source>
        <strain evidence="2 3">YC6886</strain>
    </source>
</reference>
<dbReference type="Pfam" id="PF00583">
    <property type="entry name" value="Acetyltransf_1"/>
    <property type="match status" value="1"/>
</dbReference>
<evidence type="ECO:0000313" key="2">
    <source>
        <dbReference type="EMBL" id="MBB5352246.1"/>
    </source>
</evidence>
<dbReference type="SUPFAM" id="SSF55729">
    <property type="entry name" value="Acyl-CoA N-acyltransferases (Nat)"/>
    <property type="match status" value="1"/>
</dbReference>
<dbReference type="PANTHER" id="PTHR41368">
    <property type="entry name" value="PROTEIN YGHO"/>
    <property type="match status" value="1"/>
</dbReference>
<dbReference type="InterPro" id="IPR000182">
    <property type="entry name" value="GNAT_dom"/>
</dbReference>
<gene>
    <name evidence="2" type="ORF">HNR46_002489</name>
</gene>
<keyword evidence="3" id="KW-1185">Reference proteome</keyword>
<dbReference type="GO" id="GO:0016747">
    <property type="term" value="F:acyltransferase activity, transferring groups other than amino-acyl groups"/>
    <property type="evidence" value="ECO:0007669"/>
    <property type="project" value="InterPro"/>
</dbReference>
<dbReference type="Proteomes" id="UP000557717">
    <property type="component" value="Unassembled WGS sequence"/>
</dbReference>
<accession>A0A840V5E1</accession>
<sequence>MKIEPMETRGTTADEIWAVEGGRARVGLWYEQAPEGMGGRVGCLGGFEARDEAAAGWVLEKGCARLREMGCAMAVGPMDGNTWRRHRWVTDRRERPAFFMEPCNPPEWPVWWAKAGFDVLSRYSSSRIQLGEMRPNLKALERRLTAEGVQLRPLAMARFEEELGGIYQVCISSFSKNFLYTPLDRESFVGMYAPLREVIQSEFVWVAGNGDELCGFVFGVPDVAAQQRGEEADFIVKTLAVLPDKRWAGLGSLLVDRVQQSAMDAGFRHGIHALQRETNPSLRITDRFGGQRMRGYVLMSKVL</sequence>
<protein>
    <submittedName>
        <fullName evidence="2">GNAT superfamily N-acetyltransferase</fullName>
    </submittedName>
</protein>
<dbReference type="Gene3D" id="3.40.630.30">
    <property type="match status" value="1"/>
</dbReference>
<dbReference type="PANTHER" id="PTHR41368:SF1">
    <property type="entry name" value="PROTEIN YGHO"/>
    <property type="match status" value="1"/>
</dbReference>
<proteinExistence type="predicted"/>
<dbReference type="AlphaFoldDB" id="A0A840V5E1"/>
<evidence type="ECO:0000313" key="3">
    <source>
        <dbReference type="Proteomes" id="UP000557717"/>
    </source>
</evidence>
<evidence type="ECO:0000259" key="1">
    <source>
        <dbReference type="PROSITE" id="PS51186"/>
    </source>
</evidence>
<dbReference type="CDD" id="cd04301">
    <property type="entry name" value="NAT_SF"/>
    <property type="match status" value="1"/>
</dbReference>
<dbReference type="InterPro" id="IPR016181">
    <property type="entry name" value="Acyl_CoA_acyltransferase"/>
</dbReference>
<dbReference type="PROSITE" id="PS51186">
    <property type="entry name" value="GNAT"/>
    <property type="match status" value="1"/>
</dbReference>
<dbReference type="EMBL" id="JACHFD010000011">
    <property type="protein sequence ID" value="MBB5352246.1"/>
    <property type="molecule type" value="Genomic_DNA"/>
</dbReference>
<organism evidence="2 3">
    <name type="scientific">Haloferula luteola</name>
    <dbReference type="NCBI Taxonomy" id="595692"/>
    <lineage>
        <taxon>Bacteria</taxon>
        <taxon>Pseudomonadati</taxon>
        <taxon>Verrucomicrobiota</taxon>
        <taxon>Verrucomicrobiia</taxon>
        <taxon>Verrucomicrobiales</taxon>
        <taxon>Verrucomicrobiaceae</taxon>
        <taxon>Haloferula</taxon>
    </lineage>
</organism>
<feature type="domain" description="N-acetyltransferase" evidence="1">
    <location>
        <begin position="149"/>
        <end position="303"/>
    </location>
</feature>
<name>A0A840V5E1_9BACT</name>
<comment type="caution">
    <text evidence="2">The sequence shown here is derived from an EMBL/GenBank/DDBJ whole genome shotgun (WGS) entry which is preliminary data.</text>
</comment>
<dbReference type="InterPro" id="IPR039968">
    <property type="entry name" value="BcerS-like"/>
</dbReference>
<dbReference type="RefSeq" id="WP_184019117.1">
    <property type="nucleotide sequence ID" value="NZ_JACHFD010000011.1"/>
</dbReference>